<dbReference type="Pfam" id="PF25209">
    <property type="entry name" value="Phage_capsid_4"/>
    <property type="match status" value="1"/>
</dbReference>
<organism evidence="1 2">
    <name type="scientific">Gallibacter intestinalis</name>
    <dbReference type="NCBI Taxonomy" id="2779356"/>
    <lineage>
        <taxon>Bacteria</taxon>
        <taxon>Bacillati</taxon>
        <taxon>Bacillota</taxon>
        <taxon>Clostridia</taxon>
        <taxon>Eubacteriales</taxon>
        <taxon>Eubacteriaceae</taxon>
        <taxon>Gallibacter</taxon>
    </lineage>
</organism>
<proteinExistence type="predicted"/>
<accession>A0ABR9QXX4</accession>
<sequence>MNKLHLHMFDGNLNTNTTVDSGMTVEMKTYYDKNLIKNAEPELVHDQFGQKRPIPKNGGKTIEFRKYDPFPKALTPLTEGVTPDGRKLTATSVTATVKQYGDYTTLSDVLLLTAIDNNLVEATTLLGSQAGRTLDTITREVLAAGTNVLYAGGKSDRQSLTSTDTLTMQDIKNAVRILKDKNTSKINGDFVAIIHPDTTLDIMNDDEWIDAAKYAGSERIFKGEIGRMYGVRFVESTEAKIFAAGSSPTTPLCYGTLVMGANAYGVTEVTGGGLTTIIKQLGSGGTADPLNQRATAGWKAIKTAEILTQEFMVRIEHTCTHSSAAN</sequence>
<protein>
    <submittedName>
        <fullName evidence="1">N4-gp56 family major capsid protein</fullName>
    </submittedName>
</protein>
<comment type="caution">
    <text evidence="1">The sequence shown here is derived from an EMBL/GenBank/DDBJ whole genome shotgun (WGS) entry which is preliminary data.</text>
</comment>
<name>A0ABR9QXX4_9FIRM</name>
<dbReference type="NCBIfam" id="TIGR04387">
    <property type="entry name" value="capsid_maj_N4"/>
    <property type="match status" value="1"/>
</dbReference>
<dbReference type="Proteomes" id="UP001516588">
    <property type="component" value="Unassembled WGS sequence"/>
</dbReference>
<gene>
    <name evidence="1" type="ORF">INF20_05330</name>
</gene>
<evidence type="ECO:0000313" key="2">
    <source>
        <dbReference type="Proteomes" id="UP001516588"/>
    </source>
</evidence>
<reference evidence="1 2" key="1">
    <citation type="submission" date="2020-10" db="EMBL/GenBank/DDBJ databases">
        <title>ChiBAC.</title>
        <authorList>
            <person name="Zenner C."/>
            <person name="Hitch T.C.A."/>
            <person name="Clavel T."/>
        </authorList>
    </citation>
    <scope>NUCLEOTIDE SEQUENCE [LARGE SCALE GENOMIC DNA]</scope>
    <source>
        <strain evidence="1 2">DSM 108706</strain>
    </source>
</reference>
<dbReference type="EMBL" id="JADCKA010000008">
    <property type="protein sequence ID" value="MBE5035701.1"/>
    <property type="molecule type" value="Genomic_DNA"/>
</dbReference>
<evidence type="ECO:0000313" key="1">
    <source>
        <dbReference type="EMBL" id="MBE5035701.1"/>
    </source>
</evidence>
<keyword evidence="2" id="KW-1185">Reference proteome</keyword>